<dbReference type="AlphaFoldDB" id="A0A381NTK6"/>
<dbReference type="GO" id="GO:0016829">
    <property type="term" value="F:lyase activity"/>
    <property type="evidence" value="ECO:0007669"/>
    <property type="project" value="UniProtKB-KW"/>
</dbReference>
<gene>
    <name evidence="2" type="ORF">METZ01_LOCUS10042</name>
</gene>
<name>A0A381NTK6_9ZZZZ</name>
<sequence>MPLSSERVDGGVAVVTLSPKASSNTFSPQNIRPLIATLDQLMADPSCVGVVLTGSGQFFSAGGNIDDFSEGIENETIGDMVKEMTDHLHPLLLRIKGSDSVFVCAINGATAGGGLGLALSADYRVCVPEAKIAAAFFALGLSPDGGTTWLLPRLVGHQAAKRFFFEGEVWSGEQALERGAVDEVVDEADLVPRAIEVARDWGRWSVNSRRGTKQLLDAATSTFFETQLQFEQSLMVASSQTPDFVEGVTAFKEKRSPSFGNAEEE</sequence>
<dbReference type="Gene3D" id="3.90.226.10">
    <property type="entry name" value="2-enoyl-CoA Hydratase, Chain A, domain 1"/>
    <property type="match status" value="1"/>
</dbReference>
<keyword evidence="1" id="KW-0456">Lyase</keyword>
<dbReference type="CDD" id="cd06558">
    <property type="entry name" value="crotonase-like"/>
    <property type="match status" value="1"/>
</dbReference>
<reference evidence="2" key="1">
    <citation type="submission" date="2018-05" db="EMBL/GenBank/DDBJ databases">
        <authorList>
            <person name="Lanie J.A."/>
            <person name="Ng W.-L."/>
            <person name="Kazmierczak K.M."/>
            <person name="Andrzejewski T.M."/>
            <person name="Davidsen T.M."/>
            <person name="Wayne K.J."/>
            <person name="Tettelin H."/>
            <person name="Glass J.I."/>
            <person name="Rusch D."/>
            <person name="Podicherti R."/>
            <person name="Tsui H.-C.T."/>
            <person name="Winkler M.E."/>
        </authorList>
    </citation>
    <scope>NUCLEOTIDE SEQUENCE</scope>
</reference>
<evidence type="ECO:0000256" key="1">
    <source>
        <dbReference type="ARBA" id="ARBA00023239"/>
    </source>
</evidence>
<dbReference type="Gene3D" id="1.10.12.10">
    <property type="entry name" value="Lyase 2-enoyl-coa Hydratase, Chain A, domain 2"/>
    <property type="match status" value="1"/>
</dbReference>
<accession>A0A381NTK6</accession>
<dbReference type="GO" id="GO:0006635">
    <property type="term" value="P:fatty acid beta-oxidation"/>
    <property type="evidence" value="ECO:0007669"/>
    <property type="project" value="TreeGrafter"/>
</dbReference>
<dbReference type="PANTHER" id="PTHR11941:SF133">
    <property type="entry name" value="1,2-EPOXYPHENYLACETYL-COA ISOMERASE"/>
    <property type="match status" value="1"/>
</dbReference>
<evidence type="ECO:0008006" key="3">
    <source>
        <dbReference type="Google" id="ProtNLM"/>
    </source>
</evidence>
<dbReference type="Pfam" id="PF00378">
    <property type="entry name" value="ECH_1"/>
    <property type="match status" value="1"/>
</dbReference>
<evidence type="ECO:0000313" key="2">
    <source>
        <dbReference type="EMBL" id="SUZ57188.1"/>
    </source>
</evidence>
<dbReference type="EMBL" id="UINC01000547">
    <property type="protein sequence ID" value="SUZ57188.1"/>
    <property type="molecule type" value="Genomic_DNA"/>
</dbReference>
<protein>
    <recommendedName>
        <fullName evidence="3">Enoyl-CoA hydratase</fullName>
    </recommendedName>
</protein>
<dbReference type="SUPFAM" id="SSF52096">
    <property type="entry name" value="ClpP/crotonase"/>
    <property type="match status" value="1"/>
</dbReference>
<dbReference type="InterPro" id="IPR001753">
    <property type="entry name" value="Enoyl-CoA_hydra/iso"/>
</dbReference>
<organism evidence="2">
    <name type="scientific">marine metagenome</name>
    <dbReference type="NCBI Taxonomy" id="408172"/>
    <lineage>
        <taxon>unclassified sequences</taxon>
        <taxon>metagenomes</taxon>
        <taxon>ecological metagenomes</taxon>
    </lineage>
</organism>
<dbReference type="InterPro" id="IPR029045">
    <property type="entry name" value="ClpP/crotonase-like_dom_sf"/>
</dbReference>
<proteinExistence type="predicted"/>
<dbReference type="PANTHER" id="PTHR11941">
    <property type="entry name" value="ENOYL-COA HYDRATASE-RELATED"/>
    <property type="match status" value="1"/>
</dbReference>
<dbReference type="InterPro" id="IPR014748">
    <property type="entry name" value="Enoyl-CoA_hydra_C"/>
</dbReference>